<sequence length="302" mass="35048">MIAQHTPILLIMFNRPDHARRVFERIRAVRPTALFLAVDGPRANKPAEADLVWQCQSIASSIDWPCQVHTLFRTENRGCKQAVSEAIDWFFSEVEAGIVLEDDCLPDPTFFTFCADLLSRYANDNRVMHINGANLATGHWWGNKSYLFTKVCHVWGWASWRRAWQQYDLGMNTYPARRDTLLAQQVTDKSSRVYWRQVFDKVYANKIDTWDYQWVYSIWAAGGLCVLPAVNLITNIGFDAEATHTKFITEFSAIPTTSLTDIRHPNSVCEQLEATEWLFRTLYRRPSRLAIWVEKVKRRLPL</sequence>
<dbReference type="EMBL" id="JAFMYV010000007">
    <property type="protein sequence ID" value="MBO0937943.1"/>
    <property type="molecule type" value="Genomic_DNA"/>
</dbReference>
<dbReference type="Proteomes" id="UP000664034">
    <property type="component" value="Unassembled WGS sequence"/>
</dbReference>
<dbReference type="SUPFAM" id="SSF53448">
    <property type="entry name" value="Nucleotide-diphospho-sugar transferases"/>
    <property type="match status" value="1"/>
</dbReference>
<dbReference type="InterPro" id="IPR029044">
    <property type="entry name" value="Nucleotide-diphossugar_trans"/>
</dbReference>
<protein>
    <submittedName>
        <fullName evidence="1">Nucleotide-diphospho-sugar transferase</fullName>
    </submittedName>
</protein>
<dbReference type="AlphaFoldDB" id="A0A939K5N0"/>
<evidence type="ECO:0000313" key="1">
    <source>
        <dbReference type="EMBL" id="MBO0937943.1"/>
    </source>
</evidence>
<organism evidence="1 2">
    <name type="scientific">Fibrella rubiginis</name>
    <dbReference type="NCBI Taxonomy" id="2817060"/>
    <lineage>
        <taxon>Bacteria</taxon>
        <taxon>Pseudomonadati</taxon>
        <taxon>Bacteroidota</taxon>
        <taxon>Cytophagia</taxon>
        <taxon>Cytophagales</taxon>
        <taxon>Spirosomataceae</taxon>
        <taxon>Fibrella</taxon>
    </lineage>
</organism>
<name>A0A939K5N0_9BACT</name>
<dbReference type="GO" id="GO:0016740">
    <property type="term" value="F:transferase activity"/>
    <property type="evidence" value="ECO:0007669"/>
    <property type="project" value="UniProtKB-KW"/>
</dbReference>
<dbReference type="RefSeq" id="WP_207365476.1">
    <property type="nucleotide sequence ID" value="NZ_JAFMYV010000007.1"/>
</dbReference>
<dbReference type="Gene3D" id="3.90.550.10">
    <property type="entry name" value="Spore Coat Polysaccharide Biosynthesis Protein SpsA, Chain A"/>
    <property type="match status" value="1"/>
</dbReference>
<gene>
    <name evidence="1" type="ORF">J2I47_15410</name>
</gene>
<keyword evidence="2" id="KW-1185">Reference proteome</keyword>
<proteinExistence type="predicted"/>
<keyword evidence="1" id="KW-0808">Transferase</keyword>
<accession>A0A939K5N0</accession>
<comment type="caution">
    <text evidence="1">The sequence shown here is derived from an EMBL/GenBank/DDBJ whole genome shotgun (WGS) entry which is preliminary data.</text>
</comment>
<evidence type="ECO:0000313" key="2">
    <source>
        <dbReference type="Proteomes" id="UP000664034"/>
    </source>
</evidence>
<reference evidence="1" key="1">
    <citation type="submission" date="2021-03" db="EMBL/GenBank/DDBJ databases">
        <title>Fibrella sp. HMF5335 genome sequencing and assembly.</title>
        <authorList>
            <person name="Kang H."/>
            <person name="Kim H."/>
            <person name="Bae S."/>
            <person name="Joh K."/>
        </authorList>
    </citation>
    <scope>NUCLEOTIDE SEQUENCE</scope>
    <source>
        <strain evidence="1">HMF5335</strain>
    </source>
</reference>